<gene>
    <name evidence="2" type="ORF">HD556DRAFT_1393160</name>
</gene>
<comment type="caution">
    <text evidence="2">The sequence shown here is derived from an EMBL/GenBank/DDBJ whole genome shotgun (WGS) entry which is preliminary data.</text>
</comment>
<accession>A0A9P7AKF9</accession>
<proteinExistence type="predicted"/>
<sequence length="188" mass="20684">MAPSEFADPPVCAVCSQRQSGSMEVVISADPGAPCPRIILDALRITDAFIIRKCIVQRVSVSFTFKIKNLDGVMLDKAGIVEDSPDSTTMNVCADCLTALSKENSVPCFALANGLYRGEVPTYFEDLTWVEEKICAIYSTTAHVTRLFQSSDPLQLKVFHGNVCAHDMNVVSTASKYRRSMSSYYNYS</sequence>
<dbReference type="Pfam" id="PF20209">
    <property type="entry name" value="DUF6570"/>
    <property type="match status" value="1"/>
</dbReference>
<dbReference type="AlphaFoldDB" id="A0A9P7AKF9"/>
<protein>
    <recommendedName>
        <fullName evidence="1">DUF6570 domain-containing protein</fullName>
    </recommendedName>
</protein>
<dbReference type="GeneID" id="64597372"/>
<reference evidence="2" key="1">
    <citation type="journal article" date="2020" name="New Phytol.">
        <title>Comparative genomics reveals dynamic genome evolution in host specialist ectomycorrhizal fungi.</title>
        <authorList>
            <person name="Lofgren L.A."/>
            <person name="Nguyen N.H."/>
            <person name="Vilgalys R."/>
            <person name="Ruytinx J."/>
            <person name="Liao H.L."/>
            <person name="Branco S."/>
            <person name="Kuo A."/>
            <person name="LaButti K."/>
            <person name="Lipzen A."/>
            <person name="Andreopoulos W."/>
            <person name="Pangilinan J."/>
            <person name="Riley R."/>
            <person name="Hundley H."/>
            <person name="Na H."/>
            <person name="Barry K."/>
            <person name="Grigoriev I.V."/>
            <person name="Stajich J.E."/>
            <person name="Kennedy P.G."/>
        </authorList>
    </citation>
    <scope>NUCLEOTIDE SEQUENCE</scope>
    <source>
        <strain evidence="2">S12</strain>
    </source>
</reference>
<dbReference type="InterPro" id="IPR046700">
    <property type="entry name" value="DUF6570"/>
</dbReference>
<dbReference type="EMBL" id="JABBWE010000052">
    <property type="protein sequence ID" value="KAG1790194.1"/>
    <property type="molecule type" value="Genomic_DNA"/>
</dbReference>
<dbReference type="Proteomes" id="UP000719766">
    <property type="component" value="Unassembled WGS sequence"/>
</dbReference>
<dbReference type="RefSeq" id="XP_041157169.1">
    <property type="nucleotide sequence ID" value="XM_041303608.1"/>
</dbReference>
<feature type="domain" description="DUF6570" evidence="1">
    <location>
        <begin position="104"/>
        <end position="171"/>
    </location>
</feature>
<dbReference type="OrthoDB" id="2683444at2759"/>
<keyword evidence="3" id="KW-1185">Reference proteome</keyword>
<evidence type="ECO:0000313" key="2">
    <source>
        <dbReference type="EMBL" id="KAG1790194.1"/>
    </source>
</evidence>
<evidence type="ECO:0000259" key="1">
    <source>
        <dbReference type="Pfam" id="PF20209"/>
    </source>
</evidence>
<name>A0A9P7AKF9_9AGAM</name>
<organism evidence="2 3">
    <name type="scientific">Suillus plorans</name>
    <dbReference type="NCBI Taxonomy" id="116603"/>
    <lineage>
        <taxon>Eukaryota</taxon>
        <taxon>Fungi</taxon>
        <taxon>Dikarya</taxon>
        <taxon>Basidiomycota</taxon>
        <taxon>Agaricomycotina</taxon>
        <taxon>Agaricomycetes</taxon>
        <taxon>Agaricomycetidae</taxon>
        <taxon>Boletales</taxon>
        <taxon>Suillineae</taxon>
        <taxon>Suillaceae</taxon>
        <taxon>Suillus</taxon>
    </lineage>
</organism>
<evidence type="ECO:0000313" key="3">
    <source>
        <dbReference type="Proteomes" id="UP000719766"/>
    </source>
</evidence>